<dbReference type="EMBL" id="QUSY01000757">
    <property type="protein sequence ID" value="RHY27516.1"/>
    <property type="molecule type" value="Genomic_DNA"/>
</dbReference>
<dbReference type="AlphaFoldDB" id="A0A3R6YW77"/>
<comment type="caution">
    <text evidence="3">The sequence shown here is derived from an EMBL/GenBank/DDBJ whole genome shotgun (WGS) entry which is preliminary data.</text>
</comment>
<keyword evidence="4" id="KW-1185">Reference proteome</keyword>
<feature type="domain" description="Exocyst complex component Sec10-like alpha-helical bundle" evidence="2">
    <location>
        <begin position="148"/>
        <end position="222"/>
    </location>
</feature>
<feature type="compositionally biased region" description="Polar residues" evidence="1">
    <location>
        <begin position="54"/>
        <end position="71"/>
    </location>
</feature>
<evidence type="ECO:0000256" key="1">
    <source>
        <dbReference type="SAM" id="MobiDB-lite"/>
    </source>
</evidence>
<organism evidence="3 4">
    <name type="scientific">Aphanomyces invadans</name>
    <dbReference type="NCBI Taxonomy" id="157072"/>
    <lineage>
        <taxon>Eukaryota</taxon>
        <taxon>Sar</taxon>
        <taxon>Stramenopiles</taxon>
        <taxon>Oomycota</taxon>
        <taxon>Saprolegniomycetes</taxon>
        <taxon>Saprolegniales</taxon>
        <taxon>Verrucalvaceae</taxon>
        <taxon>Aphanomyces</taxon>
    </lineage>
</organism>
<dbReference type="Pfam" id="PF07393">
    <property type="entry name" value="Sec10_HB"/>
    <property type="match status" value="1"/>
</dbReference>
<proteinExistence type="predicted"/>
<feature type="non-terminal residue" evidence="3">
    <location>
        <position position="1"/>
    </location>
</feature>
<protein>
    <recommendedName>
        <fullName evidence="2">Exocyst complex component Sec10-like alpha-helical bundle domain-containing protein</fullName>
    </recommendedName>
</protein>
<evidence type="ECO:0000259" key="2">
    <source>
        <dbReference type="Pfam" id="PF07393"/>
    </source>
</evidence>
<dbReference type="VEuPathDB" id="FungiDB:H310_11813"/>
<feature type="region of interest" description="Disordered" evidence="1">
    <location>
        <begin position="29"/>
        <end position="80"/>
    </location>
</feature>
<sequence length="230" mass="25208">QIEQDLLHQSLDQTLGLIKWPAIPSGKNKYKLKDQAARESTTTIKGGAAPPSTNPSAAHTLTSPGSTTAITSPREMTPVHAKPEPPNLFYQMLLPISMDDTIPRKFGQALKKLEGLIAYGLQKTFQAVEKSLVALFTYVGDCVCGGGGGIILRSRRDLAMYRAAFRVCRHPAIDDNFDLLHAVANIYALPRESLVGYVSEGLQQALGKTTLHALIRRRWDYNVNGDKIPI</sequence>
<name>A0A3R6YW77_9STRA</name>
<evidence type="ECO:0000313" key="3">
    <source>
        <dbReference type="EMBL" id="RHY27516.1"/>
    </source>
</evidence>
<accession>A0A3R6YW77</accession>
<dbReference type="Proteomes" id="UP000285060">
    <property type="component" value="Unassembled WGS sequence"/>
</dbReference>
<evidence type="ECO:0000313" key="4">
    <source>
        <dbReference type="Proteomes" id="UP000285060"/>
    </source>
</evidence>
<dbReference type="InterPro" id="IPR048627">
    <property type="entry name" value="Sec10_HB"/>
</dbReference>
<reference evidence="3 4" key="1">
    <citation type="submission" date="2018-08" db="EMBL/GenBank/DDBJ databases">
        <title>Aphanomyces genome sequencing and annotation.</title>
        <authorList>
            <person name="Minardi D."/>
            <person name="Oidtmann B."/>
            <person name="Van Der Giezen M."/>
            <person name="Studholme D.J."/>
        </authorList>
    </citation>
    <scope>NUCLEOTIDE SEQUENCE [LARGE SCALE GENOMIC DNA]</scope>
    <source>
        <strain evidence="3 4">NJM0002</strain>
    </source>
</reference>
<gene>
    <name evidence="3" type="ORF">DYB32_006724</name>
</gene>